<evidence type="ECO:0000313" key="2">
    <source>
        <dbReference type="Proteomes" id="UP000304912"/>
    </source>
</evidence>
<proteinExistence type="predicted"/>
<dbReference type="EMBL" id="CP039852">
    <property type="protein sequence ID" value="QCZ94377.1"/>
    <property type="molecule type" value="Genomic_DNA"/>
</dbReference>
<gene>
    <name evidence="1" type="ORF">FBQ74_13265</name>
</gene>
<protein>
    <submittedName>
        <fullName evidence="1">Uncharacterized protein</fullName>
    </submittedName>
</protein>
<dbReference type="Proteomes" id="UP000304912">
    <property type="component" value="Chromosome"/>
</dbReference>
<dbReference type="AlphaFoldDB" id="A0A5B7YFA0"/>
<name>A0A5B7YFA0_9ALTE</name>
<reference evidence="1 2" key="1">
    <citation type="submission" date="2019-04" db="EMBL/GenBank/DDBJ databases">
        <title>Salinimonas iocasae sp. nov., a halophilic bacterium isolated from the outer tube casing of tubeworms in Okinawa Trough.</title>
        <authorList>
            <person name="Zhang H."/>
            <person name="Wang H."/>
            <person name="Li C."/>
        </authorList>
    </citation>
    <scope>NUCLEOTIDE SEQUENCE [LARGE SCALE GENOMIC DNA]</scope>
    <source>
        <strain evidence="1 2">KX18D6</strain>
    </source>
</reference>
<sequence length="291" mass="33529">MEQIKHKKITKVLLEERAEQLLRAHFQAASLMNESLSIDKESLEAEELLQTLERQYRYGICGHLHEGEMLPDDFSDMRVYSALEELYAGYPFNAFDDNSLGLIETITLAAQARHELVIHDGISMRDLFDLDDDFTYTSGEIELRELAAIADMSVQSVRNDISKNAKSLKFRSSGGKHYTSVTEAKNWLSQRNSFKPTINFIELNKREQAESLLYIPVAKDGSYFTSKCRMTRGYQVGEKGNEQYFESFIEARNHLLFMTQAKWRRPNEKGNFGIVSAAEWKFVPKEEVLKN</sequence>
<keyword evidence="2" id="KW-1185">Reference proteome</keyword>
<evidence type="ECO:0000313" key="1">
    <source>
        <dbReference type="EMBL" id="QCZ94377.1"/>
    </source>
</evidence>
<dbReference type="KEGG" id="salk:FBQ74_13265"/>
<dbReference type="RefSeq" id="WP_139757116.1">
    <property type="nucleotide sequence ID" value="NZ_CP039852.1"/>
</dbReference>
<organism evidence="1 2">
    <name type="scientific">Salinimonas iocasae</name>
    <dbReference type="NCBI Taxonomy" id="2572577"/>
    <lineage>
        <taxon>Bacteria</taxon>
        <taxon>Pseudomonadati</taxon>
        <taxon>Pseudomonadota</taxon>
        <taxon>Gammaproteobacteria</taxon>
        <taxon>Alteromonadales</taxon>
        <taxon>Alteromonadaceae</taxon>
        <taxon>Alteromonas/Salinimonas group</taxon>
        <taxon>Salinimonas</taxon>
    </lineage>
</organism>
<dbReference type="OrthoDB" id="9800901at2"/>
<accession>A0A5B7YFA0</accession>